<dbReference type="AlphaFoldDB" id="A0A316I0M6"/>
<protein>
    <submittedName>
        <fullName evidence="1">Uncharacterized protein</fullName>
    </submittedName>
</protein>
<comment type="caution">
    <text evidence="1">The sequence shown here is derived from an EMBL/GenBank/DDBJ whole genome shotgun (WGS) entry which is preliminary data.</text>
</comment>
<organism evidence="1 2">
    <name type="scientific">Lentzea atacamensis</name>
    <dbReference type="NCBI Taxonomy" id="531938"/>
    <lineage>
        <taxon>Bacteria</taxon>
        <taxon>Bacillati</taxon>
        <taxon>Actinomycetota</taxon>
        <taxon>Actinomycetes</taxon>
        <taxon>Pseudonocardiales</taxon>
        <taxon>Pseudonocardiaceae</taxon>
        <taxon>Lentzea</taxon>
    </lineage>
</organism>
<evidence type="ECO:0000313" key="2">
    <source>
        <dbReference type="Proteomes" id="UP000246005"/>
    </source>
</evidence>
<dbReference type="Proteomes" id="UP000246005">
    <property type="component" value="Unassembled WGS sequence"/>
</dbReference>
<dbReference type="RefSeq" id="WP_109636589.1">
    <property type="nucleotide sequence ID" value="NZ_QGHB01000004.1"/>
</dbReference>
<evidence type="ECO:0000313" key="1">
    <source>
        <dbReference type="EMBL" id="PWK86936.1"/>
    </source>
</evidence>
<reference evidence="1 2" key="1">
    <citation type="submission" date="2018-05" db="EMBL/GenBank/DDBJ databases">
        <title>Genomic Encyclopedia of Type Strains, Phase IV (KMG-IV): sequencing the most valuable type-strain genomes for metagenomic binning, comparative biology and taxonomic classification.</title>
        <authorList>
            <person name="Goeker M."/>
        </authorList>
    </citation>
    <scope>NUCLEOTIDE SEQUENCE [LARGE SCALE GENOMIC DNA]</scope>
    <source>
        <strain evidence="1 2">DSM 45480</strain>
    </source>
</reference>
<accession>A0A316I0M6</accession>
<name>A0A316I0M6_9PSEU</name>
<gene>
    <name evidence="1" type="ORF">C8D88_10497</name>
</gene>
<sequence length="63" mass="7047">MLDVVCTLAATTRRRFTTASSSVAHTDLDEALKSLFPLRPATRDLRMYDASVIYGVESLPVMW</sequence>
<dbReference type="EMBL" id="QGHB01000004">
    <property type="protein sequence ID" value="PWK86936.1"/>
    <property type="molecule type" value="Genomic_DNA"/>
</dbReference>
<proteinExistence type="predicted"/>